<dbReference type="AlphaFoldDB" id="K9AZ75"/>
<evidence type="ECO:0000313" key="2">
    <source>
        <dbReference type="EMBL" id="EKU46810.1"/>
    </source>
</evidence>
<dbReference type="Proteomes" id="UP000009885">
    <property type="component" value="Unassembled WGS sequence"/>
</dbReference>
<dbReference type="OrthoDB" id="2456443at2"/>
<evidence type="ECO:0000313" key="3">
    <source>
        <dbReference type="Proteomes" id="UP000009885"/>
    </source>
</evidence>
<keyword evidence="1" id="KW-1133">Transmembrane helix</keyword>
<organism evidence="2 3">
    <name type="scientific">Staphylococcus massiliensis S46</name>
    <dbReference type="NCBI Taxonomy" id="1229783"/>
    <lineage>
        <taxon>Bacteria</taxon>
        <taxon>Bacillati</taxon>
        <taxon>Bacillota</taxon>
        <taxon>Bacilli</taxon>
        <taxon>Bacillales</taxon>
        <taxon>Staphylococcaceae</taxon>
        <taxon>Staphylococcus</taxon>
    </lineage>
</organism>
<keyword evidence="3" id="KW-1185">Reference proteome</keyword>
<dbReference type="PATRIC" id="fig|1229783.3.peg.1789"/>
<feature type="transmembrane region" description="Helical" evidence="1">
    <location>
        <begin position="12"/>
        <end position="33"/>
    </location>
</feature>
<dbReference type="STRING" id="1229783.C273_08901"/>
<comment type="caution">
    <text evidence="2">The sequence shown here is derived from an EMBL/GenBank/DDBJ whole genome shotgun (WGS) entry which is preliminary data.</text>
</comment>
<reference evidence="2 3" key="1">
    <citation type="journal article" date="2013" name="Genome Announc.">
        <title>Genome Sequence of Staphylococcus massiliensis Strain S46, Isolated from the Surface of Healthy Human Skin.</title>
        <authorList>
            <person name="Srivastav R."/>
            <person name="Singh A."/>
            <person name="Jangir P.K."/>
            <person name="Kumari C."/>
            <person name="Muduli S."/>
            <person name="Sharma R."/>
        </authorList>
    </citation>
    <scope>NUCLEOTIDE SEQUENCE [LARGE SCALE GENOMIC DNA]</scope>
    <source>
        <strain evidence="2 3">S46</strain>
    </source>
</reference>
<protein>
    <recommendedName>
        <fullName evidence="4">ABC transporter</fullName>
    </recommendedName>
</protein>
<evidence type="ECO:0000256" key="1">
    <source>
        <dbReference type="SAM" id="Phobius"/>
    </source>
</evidence>
<keyword evidence="1" id="KW-0472">Membrane</keyword>
<gene>
    <name evidence="2" type="ORF">C273_08901</name>
</gene>
<feature type="transmembrane region" description="Helical" evidence="1">
    <location>
        <begin position="285"/>
        <end position="302"/>
    </location>
</feature>
<keyword evidence="1" id="KW-0812">Transmembrane</keyword>
<feature type="transmembrane region" description="Helical" evidence="1">
    <location>
        <begin position="227"/>
        <end position="248"/>
    </location>
</feature>
<dbReference type="Gene3D" id="3.40.1710.10">
    <property type="entry name" value="abc type-2 transporter like domain"/>
    <property type="match status" value="1"/>
</dbReference>
<dbReference type="RefSeq" id="WP_009384106.1">
    <property type="nucleotide sequence ID" value="NZ_AMSQ01000015.1"/>
</dbReference>
<proteinExistence type="predicted"/>
<dbReference type="eggNOG" id="COG0842">
    <property type="taxonomic scope" value="Bacteria"/>
</dbReference>
<name>K9AZ75_9STAP</name>
<feature type="transmembrane region" description="Helical" evidence="1">
    <location>
        <begin position="254"/>
        <end position="278"/>
    </location>
</feature>
<accession>K9AZ75</accession>
<dbReference type="EMBL" id="AMSQ01000015">
    <property type="protein sequence ID" value="EKU46810.1"/>
    <property type="molecule type" value="Genomic_DNA"/>
</dbReference>
<feature type="transmembrane region" description="Helical" evidence="1">
    <location>
        <begin position="185"/>
        <end position="206"/>
    </location>
</feature>
<evidence type="ECO:0008006" key="4">
    <source>
        <dbReference type="Google" id="ProtNLM"/>
    </source>
</evidence>
<sequence length="304" mass="34652">MKAILKLLTVHSVKAHILFIAILVSAVIIMHMLSSRLNQVVQIPIGVQDLNQTEVSQAFVDHIKTSKVLNVKQVDKAERDLKVIVSRKEAVVVVQIPEDFDSLIKEQDLKEALPIYAAEGFIGKLGIELISQSLYQTEAPYILALHLEEEDVSESDIKQTLKERMPTPILKHETAHKHSSTHIEAGIVMTLLTLVSSLQVVLYHRLNQPLALSRMYMFKGTRLKLHFLYTLIMSLIVMSVCFLTMIVFQFNVSIWFYVISFGMILIYEFGLSVLIFIVRTLSHRIFMAFVYACIVGLIWLMIQL</sequence>